<keyword evidence="3 7" id="KW-0479">Metal-binding</keyword>
<evidence type="ECO:0000256" key="1">
    <source>
        <dbReference type="ARBA" id="ARBA00001971"/>
    </source>
</evidence>
<dbReference type="eggNOG" id="KOG0156">
    <property type="taxonomic scope" value="Eukaryota"/>
</dbReference>
<dbReference type="GO" id="GO:0004497">
    <property type="term" value="F:monooxygenase activity"/>
    <property type="evidence" value="ECO:0007669"/>
    <property type="project" value="UniProtKB-KW"/>
</dbReference>
<dbReference type="HOGENOM" id="CLU_001570_20_0_1"/>
<keyword evidence="4 7" id="KW-0560">Oxidoreductase</keyword>
<gene>
    <name evidence="9" type="ORF">A1O7_06560</name>
</gene>
<evidence type="ECO:0008006" key="11">
    <source>
        <dbReference type="Google" id="ProtNLM"/>
    </source>
</evidence>
<dbReference type="Pfam" id="PF00067">
    <property type="entry name" value="p450"/>
    <property type="match status" value="1"/>
</dbReference>
<keyword evidence="5 7" id="KW-0408">Iron</keyword>
<accession>W9WKY7</accession>
<proteinExistence type="inferred from homology"/>
<evidence type="ECO:0000313" key="10">
    <source>
        <dbReference type="Proteomes" id="UP000019473"/>
    </source>
</evidence>
<dbReference type="PRINTS" id="PR00385">
    <property type="entry name" value="P450"/>
</dbReference>
<dbReference type="RefSeq" id="XP_007758752.1">
    <property type="nucleotide sequence ID" value="XM_007760562.1"/>
</dbReference>
<dbReference type="GeneID" id="19181137"/>
<evidence type="ECO:0000256" key="5">
    <source>
        <dbReference type="ARBA" id="ARBA00023004"/>
    </source>
</evidence>
<dbReference type="InterPro" id="IPR050364">
    <property type="entry name" value="Cytochrome_P450_fung"/>
</dbReference>
<evidence type="ECO:0000256" key="7">
    <source>
        <dbReference type="RuleBase" id="RU000461"/>
    </source>
</evidence>
<dbReference type="GO" id="GO:0005506">
    <property type="term" value="F:iron ion binding"/>
    <property type="evidence" value="ECO:0007669"/>
    <property type="project" value="InterPro"/>
</dbReference>
<dbReference type="PROSITE" id="PS00086">
    <property type="entry name" value="CYTOCHROME_P450"/>
    <property type="match status" value="1"/>
</dbReference>
<evidence type="ECO:0000256" key="2">
    <source>
        <dbReference type="ARBA" id="ARBA00010617"/>
    </source>
</evidence>
<dbReference type="InterPro" id="IPR001128">
    <property type="entry name" value="Cyt_P450"/>
</dbReference>
<keyword evidence="6 7" id="KW-0503">Monooxygenase</keyword>
<dbReference type="InterPro" id="IPR036396">
    <property type="entry name" value="Cyt_P450_sf"/>
</dbReference>
<dbReference type="EMBL" id="AMGW01000004">
    <property type="protein sequence ID" value="EXJ59129.1"/>
    <property type="molecule type" value="Genomic_DNA"/>
</dbReference>
<dbReference type="InterPro" id="IPR017972">
    <property type="entry name" value="Cyt_P450_CS"/>
</dbReference>
<dbReference type="Gene3D" id="1.10.630.10">
    <property type="entry name" value="Cytochrome P450"/>
    <property type="match status" value="1"/>
</dbReference>
<name>W9WKY7_9EURO</name>
<comment type="caution">
    <text evidence="9">The sequence shown here is derived from an EMBL/GenBank/DDBJ whole genome shotgun (WGS) entry which is preliminary data.</text>
</comment>
<evidence type="ECO:0000256" key="8">
    <source>
        <dbReference type="SAM" id="MobiDB-lite"/>
    </source>
</evidence>
<sequence>MILFPEVQRVAQEELDRVVGSHRLPTWNDSAETPYIMAVVKESIRWMPTTIGGGVPHATTTEDFYKGYRIPAGAAIVNNAWSINNDRTNPRDFDPTRHLPGKYPPVGQPKGSDTSERPFTTFGAGRRMCPGIHVAERSLFTAISRLLWGFKMSRPVDKDGKLVPLDPDALTPGFLVMPVQYDAVFAVRAEERGSLIRRKWAEASEMLDSEGNYTEAFFEQTFATQSLK</sequence>
<dbReference type="OrthoDB" id="4153966at2759"/>
<evidence type="ECO:0000256" key="3">
    <source>
        <dbReference type="ARBA" id="ARBA00022723"/>
    </source>
</evidence>
<dbReference type="GO" id="GO:0020037">
    <property type="term" value="F:heme binding"/>
    <property type="evidence" value="ECO:0007669"/>
    <property type="project" value="InterPro"/>
</dbReference>
<dbReference type="SUPFAM" id="SSF48264">
    <property type="entry name" value="Cytochrome P450"/>
    <property type="match status" value="1"/>
</dbReference>
<dbReference type="AlphaFoldDB" id="W9WKY7"/>
<keyword evidence="10" id="KW-1185">Reference proteome</keyword>
<evidence type="ECO:0000256" key="6">
    <source>
        <dbReference type="ARBA" id="ARBA00023033"/>
    </source>
</evidence>
<dbReference type="STRING" id="1182544.W9WKY7"/>
<evidence type="ECO:0000313" key="9">
    <source>
        <dbReference type="EMBL" id="EXJ59129.1"/>
    </source>
</evidence>
<keyword evidence="7" id="KW-0349">Heme</keyword>
<comment type="similarity">
    <text evidence="2 7">Belongs to the cytochrome P450 family.</text>
</comment>
<feature type="compositionally biased region" description="Basic and acidic residues" evidence="8">
    <location>
        <begin position="88"/>
        <end position="97"/>
    </location>
</feature>
<feature type="region of interest" description="Disordered" evidence="8">
    <location>
        <begin position="85"/>
        <end position="117"/>
    </location>
</feature>
<dbReference type="PANTHER" id="PTHR46300:SF2">
    <property type="entry name" value="CYTOCHROME P450 MONOOXYGENASE ALNH-RELATED"/>
    <property type="match status" value="1"/>
</dbReference>
<dbReference type="GO" id="GO:0016705">
    <property type="term" value="F:oxidoreductase activity, acting on paired donors, with incorporation or reduction of molecular oxygen"/>
    <property type="evidence" value="ECO:0007669"/>
    <property type="project" value="InterPro"/>
</dbReference>
<protein>
    <recommendedName>
        <fullName evidence="11">Cytochrome P450 oxidoreductase</fullName>
    </recommendedName>
</protein>
<evidence type="ECO:0000256" key="4">
    <source>
        <dbReference type="ARBA" id="ARBA00023002"/>
    </source>
</evidence>
<comment type="cofactor">
    <cofactor evidence="1">
        <name>heme</name>
        <dbReference type="ChEBI" id="CHEBI:30413"/>
    </cofactor>
</comment>
<dbReference type="VEuPathDB" id="FungiDB:A1O7_06560"/>
<reference evidence="9 10" key="1">
    <citation type="submission" date="2013-03" db="EMBL/GenBank/DDBJ databases">
        <title>The Genome Sequence of Cladophialophora yegresii CBS 114405.</title>
        <authorList>
            <consortium name="The Broad Institute Genomics Platform"/>
            <person name="Cuomo C."/>
            <person name="de Hoog S."/>
            <person name="Gorbushina A."/>
            <person name="Walker B."/>
            <person name="Young S.K."/>
            <person name="Zeng Q."/>
            <person name="Gargeya S."/>
            <person name="Fitzgerald M."/>
            <person name="Haas B."/>
            <person name="Abouelleil A."/>
            <person name="Allen A.W."/>
            <person name="Alvarado L."/>
            <person name="Arachchi H.M."/>
            <person name="Berlin A.M."/>
            <person name="Chapman S.B."/>
            <person name="Gainer-Dewar J."/>
            <person name="Goldberg J."/>
            <person name="Griggs A."/>
            <person name="Gujja S."/>
            <person name="Hansen M."/>
            <person name="Howarth C."/>
            <person name="Imamovic A."/>
            <person name="Ireland A."/>
            <person name="Larimer J."/>
            <person name="McCowan C."/>
            <person name="Murphy C."/>
            <person name="Pearson M."/>
            <person name="Poon T.W."/>
            <person name="Priest M."/>
            <person name="Roberts A."/>
            <person name="Saif S."/>
            <person name="Shea T."/>
            <person name="Sisk P."/>
            <person name="Sykes S."/>
            <person name="Wortman J."/>
            <person name="Nusbaum C."/>
            <person name="Birren B."/>
        </authorList>
    </citation>
    <scope>NUCLEOTIDE SEQUENCE [LARGE SCALE GENOMIC DNA]</scope>
    <source>
        <strain evidence="9 10">CBS 114405</strain>
    </source>
</reference>
<dbReference type="PANTHER" id="PTHR46300">
    <property type="entry name" value="P450, PUTATIVE (EUROFUNG)-RELATED-RELATED"/>
    <property type="match status" value="1"/>
</dbReference>
<dbReference type="Proteomes" id="UP000019473">
    <property type="component" value="Unassembled WGS sequence"/>
</dbReference>
<organism evidence="9 10">
    <name type="scientific">Cladophialophora yegresii CBS 114405</name>
    <dbReference type="NCBI Taxonomy" id="1182544"/>
    <lineage>
        <taxon>Eukaryota</taxon>
        <taxon>Fungi</taxon>
        <taxon>Dikarya</taxon>
        <taxon>Ascomycota</taxon>
        <taxon>Pezizomycotina</taxon>
        <taxon>Eurotiomycetes</taxon>
        <taxon>Chaetothyriomycetidae</taxon>
        <taxon>Chaetothyriales</taxon>
        <taxon>Herpotrichiellaceae</taxon>
        <taxon>Cladophialophora</taxon>
    </lineage>
</organism>